<keyword evidence="2" id="KW-1185">Reference proteome</keyword>
<organism evidence="1 2">
    <name type="scientific">Hevea brasiliensis</name>
    <name type="common">Para rubber tree</name>
    <name type="synonym">Siphonia brasiliensis</name>
    <dbReference type="NCBI Taxonomy" id="3981"/>
    <lineage>
        <taxon>Eukaryota</taxon>
        <taxon>Viridiplantae</taxon>
        <taxon>Streptophyta</taxon>
        <taxon>Embryophyta</taxon>
        <taxon>Tracheophyta</taxon>
        <taxon>Spermatophyta</taxon>
        <taxon>Magnoliopsida</taxon>
        <taxon>eudicotyledons</taxon>
        <taxon>Gunneridae</taxon>
        <taxon>Pentapetalae</taxon>
        <taxon>rosids</taxon>
        <taxon>fabids</taxon>
        <taxon>Malpighiales</taxon>
        <taxon>Euphorbiaceae</taxon>
        <taxon>Crotonoideae</taxon>
        <taxon>Micrandreae</taxon>
        <taxon>Hevea</taxon>
    </lineage>
</organism>
<proteinExistence type="predicted"/>
<evidence type="ECO:0000313" key="1">
    <source>
        <dbReference type="EMBL" id="KAJ9165994.1"/>
    </source>
</evidence>
<sequence length="154" mass="17531">MEGLRVLFDANMVVYVQPSQSKNVSQAILRERSSLLFKLKANLLLFSPKPNNLLEGKVVKLMQEWIHVIVLGLSSAVAVDEDIRDEFRYKFKSGEGAYVSRARKRHAIKVGTVKRTQPDGEIEVQELGIASRDTYAVNNFCEIKSKKRRNAEEH</sequence>
<dbReference type="Proteomes" id="UP001174677">
    <property type="component" value="Chromosome 12"/>
</dbReference>
<reference evidence="1 2" key="1">
    <citation type="journal article" date="2023" name="Plant Biotechnol. J.">
        <title>Chromosome-level wild Hevea brasiliensis genome provides new tools for genomic-assisted breeding and valuable loci to elevate rubber yield.</title>
        <authorList>
            <person name="Cheng H."/>
            <person name="Song X."/>
            <person name="Hu Y."/>
            <person name="Wu T."/>
            <person name="Yang Q."/>
            <person name="An Z."/>
            <person name="Feng S."/>
            <person name="Deng Z."/>
            <person name="Wu W."/>
            <person name="Zeng X."/>
            <person name="Tu M."/>
            <person name="Wang X."/>
            <person name="Huang H."/>
        </authorList>
    </citation>
    <scope>NUCLEOTIDE SEQUENCE [LARGE SCALE GENOMIC DNA]</scope>
    <source>
        <strain evidence="1">MT/VB/25A 57/8</strain>
    </source>
</reference>
<evidence type="ECO:0000313" key="2">
    <source>
        <dbReference type="Proteomes" id="UP001174677"/>
    </source>
</evidence>
<protein>
    <submittedName>
        <fullName evidence="1">Uncharacterized protein</fullName>
    </submittedName>
</protein>
<gene>
    <name evidence="1" type="ORF">P3X46_020800</name>
</gene>
<dbReference type="EMBL" id="JARPOI010000012">
    <property type="protein sequence ID" value="KAJ9165994.1"/>
    <property type="molecule type" value="Genomic_DNA"/>
</dbReference>
<comment type="caution">
    <text evidence="1">The sequence shown here is derived from an EMBL/GenBank/DDBJ whole genome shotgun (WGS) entry which is preliminary data.</text>
</comment>
<name>A0ABQ9LDI3_HEVBR</name>
<accession>A0ABQ9LDI3</accession>